<reference evidence="3" key="2">
    <citation type="journal article" date="2009" name="Genome Res.">
        <title>Comparative genomic analyses of the human fungal pathogens Coccidioides and their relatives.</title>
        <authorList>
            <person name="Sharpton T.J."/>
            <person name="Stajich J.E."/>
            <person name="Rounsley S.D."/>
            <person name="Gardner M.J."/>
            <person name="Wortman J.R."/>
            <person name="Jordar V.S."/>
            <person name="Maiti R."/>
            <person name="Kodira C.D."/>
            <person name="Neafsey D.E."/>
            <person name="Zeng Q."/>
            <person name="Hung C.-Y."/>
            <person name="McMahan C."/>
            <person name="Muszewska A."/>
            <person name="Grynberg M."/>
            <person name="Mandel M.A."/>
            <person name="Kellner E.M."/>
            <person name="Barker B.M."/>
            <person name="Galgiani J.N."/>
            <person name="Orbach M.J."/>
            <person name="Kirkland T.N."/>
            <person name="Cole G.T."/>
            <person name="Henn M.R."/>
            <person name="Birren B.W."/>
            <person name="Taylor J.W."/>
        </authorList>
    </citation>
    <scope>NUCLEOTIDE SEQUENCE [LARGE SCALE GENOMIC DNA]</scope>
    <source>
        <strain evidence="3">RMSCC 3488</strain>
    </source>
</reference>
<accession>A0A0J6IAK9</accession>
<evidence type="ECO:0000313" key="2">
    <source>
        <dbReference type="EMBL" id="KMM68667.1"/>
    </source>
</evidence>
<dbReference type="VEuPathDB" id="FungiDB:CPAG_04992"/>
<gene>
    <name evidence="2" type="ORF">CPAG_04992</name>
</gene>
<dbReference type="EMBL" id="DS268111">
    <property type="protein sequence ID" value="KMM68667.1"/>
    <property type="molecule type" value="Genomic_DNA"/>
</dbReference>
<organism evidence="2 3">
    <name type="scientific">Coccidioides posadasii RMSCC 3488</name>
    <dbReference type="NCBI Taxonomy" id="454284"/>
    <lineage>
        <taxon>Eukaryota</taxon>
        <taxon>Fungi</taxon>
        <taxon>Dikarya</taxon>
        <taxon>Ascomycota</taxon>
        <taxon>Pezizomycotina</taxon>
        <taxon>Eurotiomycetes</taxon>
        <taxon>Eurotiomycetidae</taxon>
        <taxon>Onygenales</taxon>
        <taxon>Onygenaceae</taxon>
        <taxon>Coccidioides</taxon>
    </lineage>
</organism>
<reference evidence="2 3" key="1">
    <citation type="submission" date="2007-06" db="EMBL/GenBank/DDBJ databases">
        <title>The Genome Sequence of Coccidioides posadasii RMSCC_3488.</title>
        <authorList>
            <consortium name="Coccidioides Genome Resources Consortium"/>
            <consortium name="The Broad Institute Genome Sequencing Platform"/>
            <person name="Henn M.R."/>
            <person name="Sykes S."/>
            <person name="Young S."/>
            <person name="Jaffe D."/>
            <person name="Berlin A."/>
            <person name="Alvarez P."/>
            <person name="Butler J."/>
            <person name="Gnerre S."/>
            <person name="Grabherr M."/>
            <person name="Mauceli E."/>
            <person name="Brockman W."/>
            <person name="Kodira C."/>
            <person name="Alvarado L."/>
            <person name="Zeng Q."/>
            <person name="Crawford M."/>
            <person name="Antoine C."/>
            <person name="Devon K."/>
            <person name="Galgiani J."/>
            <person name="Orsborn K."/>
            <person name="Lewis M.L."/>
            <person name="Nusbaum C."/>
            <person name="Galagan J."/>
            <person name="Birren B."/>
        </authorList>
    </citation>
    <scope>NUCLEOTIDE SEQUENCE [LARGE SCALE GENOMIC DNA]</scope>
    <source>
        <strain evidence="2 3">RMSCC 3488</strain>
    </source>
</reference>
<protein>
    <submittedName>
        <fullName evidence="2">Uncharacterized protein</fullName>
    </submittedName>
</protein>
<evidence type="ECO:0000313" key="3">
    <source>
        <dbReference type="Proteomes" id="UP000054567"/>
    </source>
</evidence>
<feature type="compositionally biased region" description="Polar residues" evidence="1">
    <location>
        <begin position="68"/>
        <end position="86"/>
    </location>
</feature>
<name>A0A0J6IAK9_COCPO</name>
<feature type="compositionally biased region" description="Basic residues" evidence="1">
    <location>
        <begin position="132"/>
        <end position="142"/>
    </location>
</feature>
<evidence type="ECO:0000256" key="1">
    <source>
        <dbReference type="SAM" id="MobiDB-lite"/>
    </source>
</evidence>
<reference evidence="3" key="3">
    <citation type="journal article" date="2010" name="Genome Res.">
        <title>Population genomic sequencing of Coccidioides fungi reveals recent hybridization and transposon control.</title>
        <authorList>
            <person name="Neafsey D.E."/>
            <person name="Barker B.M."/>
            <person name="Sharpton T.J."/>
            <person name="Stajich J.E."/>
            <person name="Park D.J."/>
            <person name="Whiston E."/>
            <person name="Hung C.-Y."/>
            <person name="McMahan C."/>
            <person name="White J."/>
            <person name="Sykes S."/>
            <person name="Heiman D."/>
            <person name="Young S."/>
            <person name="Zeng Q."/>
            <person name="Abouelleil A."/>
            <person name="Aftuck L."/>
            <person name="Bessette D."/>
            <person name="Brown A."/>
            <person name="FitzGerald M."/>
            <person name="Lui A."/>
            <person name="Macdonald J.P."/>
            <person name="Priest M."/>
            <person name="Orbach M.J."/>
            <person name="Galgiani J.N."/>
            <person name="Kirkland T.N."/>
            <person name="Cole G.T."/>
            <person name="Birren B.W."/>
            <person name="Henn M.R."/>
            <person name="Taylor J.W."/>
            <person name="Rounsley S.D."/>
        </authorList>
    </citation>
    <scope>NUCLEOTIDE SEQUENCE [LARGE SCALE GENOMIC DNA]</scope>
    <source>
        <strain evidence="3">RMSCC 3488</strain>
    </source>
</reference>
<feature type="region of interest" description="Disordered" evidence="1">
    <location>
        <begin position="22"/>
        <end position="142"/>
    </location>
</feature>
<dbReference type="Proteomes" id="UP000054567">
    <property type="component" value="Unassembled WGS sequence"/>
</dbReference>
<dbReference type="AlphaFoldDB" id="A0A0J6IAK9"/>
<proteinExistence type="predicted"/>
<sequence>MRSATEGGSTADIIRIETGAVELRPAYPPERKENNLSGKRGRGKGMIGEEASSLPHQSTIEGGGVKQMGQSRTQYDIASPGANRSVNCEGGQAAEGPQVSWVDPRSADLGKSSRNAVKTEIDDQPVELPRKVSSKKGGRRSS</sequence>